<comment type="caution">
    <text evidence="2">The sequence shown here is derived from an EMBL/GenBank/DDBJ whole genome shotgun (WGS) entry which is preliminary data.</text>
</comment>
<sequence length="101" mass="11814">MSVPRQRRGEIRSAAARTTSRKDQKHGLTRHNKESSHSSIETLREKHLTPPSPLKKLDMEKRIERYVPTASMIPQLLQIRLLWHLMHTALRLFGHNKDPHP</sequence>
<protein>
    <submittedName>
        <fullName evidence="2">Uncharacterized protein</fullName>
    </submittedName>
</protein>
<reference evidence="2" key="1">
    <citation type="submission" date="2021-08" db="EMBL/GenBank/DDBJ databases">
        <title>WGS assembly of Ceratopteris richardii.</title>
        <authorList>
            <person name="Marchant D.B."/>
            <person name="Chen G."/>
            <person name="Jenkins J."/>
            <person name="Shu S."/>
            <person name="Leebens-Mack J."/>
            <person name="Grimwood J."/>
            <person name="Schmutz J."/>
            <person name="Soltis P."/>
            <person name="Soltis D."/>
            <person name="Chen Z.-H."/>
        </authorList>
    </citation>
    <scope>NUCLEOTIDE SEQUENCE</scope>
    <source>
        <strain evidence="2">Whitten #5841</strain>
        <tissue evidence="2">Leaf</tissue>
    </source>
</reference>
<gene>
    <name evidence="2" type="ORF">KP509_16G020000</name>
</gene>
<evidence type="ECO:0000256" key="1">
    <source>
        <dbReference type="SAM" id="MobiDB-lite"/>
    </source>
</evidence>
<organism evidence="2 3">
    <name type="scientific">Ceratopteris richardii</name>
    <name type="common">Triangle waterfern</name>
    <dbReference type="NCBI Taxonomy" id="49495"/>
    <lineage>
        <taxon>Eukaryota</taxon>
        <taxon>Viridiplantae</taxon>
        <taxon>Streptophyta</taxon>
        <taxon>Embryophyta</taxon>
        <taxon>Tracheophyta</taxon>
        <taxon>Polypodiopsida</taxon>
        <taxon>Polypodiidae</taxon>
        <taxon>Polypodiales</taxon>
        <taxon>Pteridineae</taxon>
        <taxon>Pteridaceae</taxon>
        <taxon>Parkerioideae</taxon>
        <taxon>Ceratopteris</taxon>
    </lineage>
</organism>
<proteinExistence type="predicted"/>
<accession>A0A8T2T2Q8</accession>
<dbReference type="Proteomes" id="UP000825935">
    <property type="component" value="Chromosome 16"/>
</dbReference>
<evidence type="ECO:0000313" key="3">
    <source>
        <dbReference type="Proteomes" id="UP000825935"/>
    </source>
</evidence>
<dbReference type="AlphaFoldDB" id="A0A8T2T2Q8"/>
<feature type="region of interest" description="Disordered" evidence="1">
    <location>
        <begin position="1"/>
        <end position="56"/>
    </location>
</feature>
<keyword evidence="3" id="KW-1185">Reference proteome</keyword>
<evidence type="ECO:0000313" key="2">
    <source>
        <dbReference type="EMBL" id="KAH7387379.1"/>
    </source>
</evidence>
<feature type="compositionally biased region" description="Basic and acidic residues" evidence="1">
    <location>
        <begin position="20"/>
        <end position="48"/>
    </location>
</feature>
<name>A0A8T2T2Q8_CERRI</name>
<dbReference type="EMBL" id="CM035421">
    <property type="protein sequence ID" value="KAH7387379.1"/>
    <property type="molecule type" value="Genomic_DNA"/>
</dbReference>